<dbReference type="PANTHER" id="PTHR30213">
    <property type="entry name" value="INNER MEMBRANE PROTEIN YHJD"/>
    <property type="match status" value="1"/>
</dbReference>
<sequence>MSSVSLVPEVAARDEERLTARAAWAVLRSCRVSDLWRASWARFRYGDGFSHARALGLQLSLAAVPLLIAAIGLSNLLKTPSLRLLVDRTVLQLSPRSSDAMVRRVLSPWSDQPDGIPLATALGLAAATLAMATAMGQLERGANRIYGIQRDRPTVEKYRRALVLAGIAGVPLLVGSVLVTTLVAAAEAMDDVYGIEEEVVVLVVGPVAVGLLLTAITLMLRRAPYRRQPGWSLLVLGSTLALALWTGLTLLLAGTLNLISYLGSAYGPLTGVIALLFWAQLTSGAIFLAFAVSAELELTAIRVAEGRLAQAGAAAPDRPLPGGSTTAGAAT</sequence>
<dbReference type="PIRSF" id="PIRSF035875">
    <property type="entry name" value="RNase_BN"/>
    <property type="match status" value="1"/>
</dbReference>
<evidence type="ECO:0000256" key="1">
    <source>
        <dbReference type="ARBA" id="ARBA00004651"/>
    </source>
</evidence>
<dbReference type="RefSeq" id="WP_036337374.1">
    <property type="nucleotide sequence ID" value="NZ_JPMX01000077.1"/>
</dbReference>
<evidence type="ECO:0000256" key="6">
    <source>
        <dbReference type="SAM" id="Phobius"/>
    </source>
</evidence>
<evidence type="ECO:0000256" key="4">
    <source>
        <dbReference type="ARBA" id="ARBA00022989"/>
    </source>
</evidence>
<feature type="transmembrane region" description="Helical" evidence="6">
    <location>
        <begin position="232"/>
        <end position="253"/>
    </location>
</feature>
<dbReference type="InterPro" id="IPR017039">
    <property type="entry name" value="Virul_fac_BrkB"/>
</dbReference>
<dbReference type="Pfam" id="PF03631">
    <property type="entry name" value="Virul_fac_BrkB"/>
    <property type="match status" value="1"/>
</dbReference>
<evidence type="ECO:0000256" key="2">
    <source>
        <dbReference type="ARBA" id="ARBA00022475"/>
    </source>
</evidence>
<keyword evidence="2" id="KW-1003">Cell membrane</keyword>
<gene>
    <name evidence="7" type="ORF">IN07_16735</name>
</gene>
<proteinExistence type="predicted"/>
<feature type="transmembrane region" description="Helical" evidence="6">
    <location>
        <begin position="265"/>
        <end position="292"/>
    </location>
</feature>
<feature type="transmembrane region" description="Helical" evidence="6">
    <location>
        <begin position="54"/>
        <end position="77"/>
    </location>
</feature>
<keyword evidence="5 6" id="KW-0472">Membrane</keyword>
<comment type="subcellular location">
    <subcellularLocation>
        <location evidence="1">Cell membrane</location>
        <topology evidence="1">Multi-pass membrane protein</topology>
    </subcellularLocation>
</comment>
<dbReference type="STRING" id="1522368.IN07_16735"/>
<keyword evidence="4 6" id="KW-1133">Transmembrane helix</keyword>
<organism evidence="7 8">
    <name type="scientific">Modestobacter caceresii</name>
    <dbReference type="NCBI Taxonomy" id="1522368"/>
    <lineage>
        <taxon>Bacteria</taxon>
        <taxon>Bacillati</taxon>
        <taxon>Actinomycetota</taxon>
        <taxon>Actinomycetes</taxon>
        <taxon>Geodermatophilales</taxon>
        <taxon>Geodermatophilaceae</taxon>
        <taxon>Modestobacter</taxon>
    </lineage>
</organism>
<protein>
    <submittedName>
        <fullName evidence="7">Uncharacterized protein</fullName>
    </submittedName>
</protein>
<keyword evidence="8" id="KW-1185">Reference proteome</keyword>
<dbReference type="EMBL" id="JPMX01000077">
    <property type="protein sequence ID" value="KGH45360.1"/>
    <property type="molecule type" value="Genomic_DNA"/>
</dbReference>
<dbReference type="Proteomes" id="UP000029713">
    <property type="component" value="Unassembled WGS sequence"/>
</dbReference>
<accession>A0A098Y4L2</accession>
<evidence type="ECO:0000256" key="3">
    <source>
        <dbReference type="ARBA" id="ARBA00022692"/>
    </source>
</evidence>
<evidence type="ECO:0000313" key="7">
    <source>
        <dbReference type="EMBL" id="KGH45360.1"/>
    </source>
</evidence>
<evidence type="ECO:0000313" key="8">
    <source>
        <dbReference type="Proteomes" id="UP000029713"/>
    </source>
</evidence>
<dbReference type="GO" id="GO:0005886">
    <property type="term" value="C:plasma membrane"/>
    <property type="evidence" value="ECO:0007669"/>
    <property type="project" value="UniProtKB-SubCell"/>
</dbReference>
<name>A0A098Y4L2_9ACTN</name>
<evidence type="ECO:0000256" key="5">
    <source>
        <dbReference type="ARBA" id="ARBA00023136"/>
    </source>
</evidence>
<comment type="caution">
    <text evidence="7">The sequence shown here is derived from an EMBL/GenBank/DDBJ whole genome shotgun (WGS) entry which is preliminary data.</text>
</comment>
<feature type="transmembrane region" description="Helical" evidence="6">
    <location>
        <begin position="158"/>
        <end position="179"/>
    </location>
</feature>
<dbReference type="PANTHER" id="PTHR30213:SF0">
    <property type="entry name" value="UPF0761 MEMBRANE PROTEIN YIHY"/>
    <property type="match status" value="1"/>
</dbReference>
<feature type="transmembrane region" description="Helical" evidence="6">
    <location>
        <begin position="199"/>
        <end position="220"/>
    </location>
</feature>
<keyword evidence="3 6" id="KW-0812">Transmembrane</keyword>
<reference evidence="7 8" key="1">
    <citation type="submission" date="2014-07" db="EMBL/GenBank/DDBJ databases">
        <title>Biosystematic studies on Modestobacter strains isolated from extreme hyper-arid desert soil and from historic building.</title>
        <authorList>
            <person name="Bukarasam K."/>
            <person name="Bull A."/>
            <person name="Girard G."/>
            <person name="van Wezel G."/>
            <person name="Goodfellow M."/>
        </authorList>
    </citation>
    <scope>NUCLEOTIDE SEQUENCE [LARGE SCALE GENOMIC DNA]</scope>
    <source>
        <strain evidence="7 8">KNN45-2b</strain>
    </source>
</reference>
<dbReference type="AlphaFoldDB" id="A0A098Y4L2"/>